<keyword evidence="1" id="KW-0812">Transmembrane</keyword>
<organism evidence="2 3">
    <name type="scientific">Rhamnusium bicolor</name>
    <dbReference type="NCBI Taxonomy" id="1586634"/>
    <lineage>
        <taxon>Eukaryota</taxon>
        <taxon>Metazoa</taxon>
        <taxon>Ecdysozoa</taxon>
        <taxon>Arthropoda</taxon>
        <taxon>Hexapoda</taxon>
        <taxon>Insecta</taxon>
        <taxon>Pterygota</taxon>
        <taxon>Neoptera</taxon>
        <taxon>Endopterygota</taxon>
        <taxon>Coleoptera</taxon>
        <taxon>Polyphaga</taxon>
        <taxon>Cucujiformia</taxon>
        <taxon>Chrysomeloidea</taxon>
        <taxon>Cerambycidae</taxon>
        <taxon>Lepturinae</taxon>
        <taxon>Rhagiini</taxon>
        <taxon>Rhamnusium</taxon>
    </lineage>
</organism>
<keyword evidence="3" id="KW-1185">Reference proteome</keyword>
<evidence type="ECO:0000313" key="2">
    <source>
        <dbReference type="EMBL" id="KAJ8933442.1"/>
    </source>
</evidence>
<accession>A0AAV8X4I5</accession>
<dbReference type="PANTHER" id="PTHR47331">
    <property type="entry name" value="PHD-TYPE DOMAIN-CONTAINING PROTEIN"/>
    <property type="match status" value="1"/>
</dbReference>
<evidence type="ECO:0008006" key="4">
    <source>
        <dbReference type="Google" id="ProtNLM"/>
    </source>
</evidence>
<dbReference type="GO" id="GO:0003676">
    <property type="term" value="F:nucleic acid binding"/>
    <property type="evidence" value="ECO:0007669"/>
    <property type="project" value="InterPro"/>
</dbReference>
<evidence type="ECO:0000313" key="3">
    <source>
        <dbReference type="Proteomes" id="UP001162156"/>
    </source>
</evidence>
<evidence type="ECO:0000256" key="1">
    <source>
        <dbReference type="SAM" id="Phobius"/>
    </source>
</evidence>
<dbReference type="EMBL" id="JANEYF010003862">
    <property type="protein sequence ID" value="KAJ8933442.1"/>
    <property type="molecule type" value="Genomic_DNA"/>
</dbReference>
<protein>
    <recommendedName>
        <fullName evidence="4">Integrase catalytic domain-containing protein</fullName>
    </recommendedName>
</protein>
<feature type="transmembrane region" description="Helical" evidence="1">
    <location>
        <begin position="20"/>
        <end position="38"/>
    </location>
</feature>
<dbReference type="Gene3D" id="3.30.420.10">
    <property type="entry name" value="Ribonuclease H-like superfamily/Ribonuclease H"/>
    <property type="match status" value="1"/>
</dbReference>
<dbReference type="InterPro" id="IPR012337">
    <property type="entry name" value="RNaseH-like_sf"/>
</dbReference>
<comment type="caution">
    <text evidence="2">The sequence shown here is derived from an EMBL/GenBank/DDBJ whole genome shotgun (WGS) entry which is preliminary data.</text>
</comment>
<dbReference type="InterPro" id="IPR036397">
    <property type="entry name" value="RNaseH_sf"/>
</dbReference>
<keyword evidence="1" id="KW-0472">Membrane</keyword>
<dbReference type="Proteomes" id="UP001162156">
    <property type="component" value="Unassembled WGS sequence"/>
</dbReference>
<dbReference type="PANTHER" id="PTHR47331:SF6">
    <property type="entry name" value="DOUBLECORTIN DOMAIN-CONTAINING PROTEIN"/>
    <property type="match status" value="1"/>
</dbReference>
<reference evidence="2" key="1">
    <citation type="journal article" date="2023" name="Insect Mol. Biol.">
        <title>Genome sequencing provides insights into the evolution of gene families encoding plant cell wall-degrading enzymes in longhorned beetles.</title>
        <authorList>
            <person name="Shin N.R."/>
            <person name="Okamura Y."/>
            <person name="Kirsch R."/>
            <person name="Pauchet Y."/>
        </authorList>
    </citation>
    <scope>NUCLEOTIDE SEQUENCE</scope>
    <source>
        <strain evidence="2">RBIC_L_NR</strain>
    </source>
</reference>
<proteinExistence type="predicted"/>
<dbReference type="AlphaFoldDB" id="A0AAV8X4I5"/>
<keyword evidence="1" id="KW-1133">Transmembrane helix</keyword>
<sequence>MRTVYYIKDRKGRRSKRSKFYVAIFICFSTKTLLLELVTDLSIQTFVIAFRRFFSRHEKPRYMFSDNGKNFVGAAVELGQFLVSNQSSMIETFSTEGVE</sequence>
<gene>
    <name evidence="2" type="ORF">NQ314_013999</name>
</gene>
<dbReference type="SUPFAM" id="SSF53098">
    <property type="entry name" value="Ribonuclease H-like"/>
    <property type="match status" value="1"/>
</dbReference>
<name>A0AAV8X4I5_9CUCU</name>